<keyword evidence="2" id="KW-1185">Reference proteome</keyword>
<proteinExistence type="predicted"/>
<protein>
    <submittedName>
        <fullName evidence="1">Uncharacterized protein</fullName>
    </submittedName>
</protein>
<evidence type="ECO:0000313" key="2">
    <source>
        <dbReference type="Proteomes" id="UP001249851"/>
    </source>
</evidence>
<dbReference type="AlphaFoldDB" id="A0AAD9UU92"/>
<reference evidence="1" key="2">
    <citation type="journal article" date="2023" name="Science">
        <title>Genomic signatures of disease resistance in endangered staghorn corals.</title>
        <authorList>
            <person name="Vollmer S.V."/>
            <person name="Selwyn J.D."/>
            <person name="Despard B.A."/>
            <person name="Roesel C.L."/>
        </authorList>
    </citation>
    <scope>NUCLEOTIDE SEQUENCE</scope>
    <source>
        <strain evidence="1">K2</strain>
    </source>
</reference>
<evidence type="ECO:0000313" key="1">
    <source>
        <dbReference type="EMBL" id="KAK2550204.1"/>
    </source>
</evidence>
<organism evidence="1 2">
    <name type="scientific">Acropora cervicornis</name>
    <name type="common">Staghorn coral</name>
    <dbReference type="NCBI Taxonomy" id="6130"/>
    <lineage>
        <taxon>Eukaryota</taxon>
        <taxon>Metazoa</taxon>
        <taxon>Cnidaria</taxon>
        <taxon>Anthozoa</taxon>
        <taxon>Hexacorallia</taxon>
        <taxon>Scleractinia</taxon>
        <taxon>Astrocoeniina</taxon>
        <taxon>Acroporidae</taxon>
        <taxon>Acropora</taxon>
    </lineage>
</organism>
<reference evidence="1" key="1">
    <citation type="journal article" date="2023" name="G3 (Bethesda)">
        <title>Whole genome assembly and annotation of the endangered Caribbean coral Acropora cervicornis.</title>
        <authorList>
            <person name="Selwyn J.D."/>
            <person name="Vollmer S.V."/>
        </authorList>
    </citation>
    <scope>NUCLEOTIDE SEQUENCE</scope>
    <source>
        <strain evidence="1">K2</strain>
    </source>
</reference>
<sequence length="102" mass="11509">MTNPRTVTSLKKNCARYGIPRTSTWKRVHKVSSIWHYLNRNLCTSLYVLYVPSPSTPVTKNPHSVGSAPCKSGVFNMAAVRRIKRNTSKMSSVMLSDTPKKR</sequence>
<accession>A0AAD9UU92</accession>
<comment type="caution">
    <text evidence="1">The sequence shown here is derived from an EMBL/GenBank/DDBJ whole genome shotgun (WGS) entry which is preliminary data.</text>
</comment>
<dbReference type="EMBL" id="JARQWQ010000114">
    <property type="protein sequence ID" value="KAK2550204.1"/>
    <property type="molecule type" value="Genomic_DNA"/>
</dbReference>
<gene>
    <name evidence="1" type="ORF">P5673_029249</name>
</gene>
<dbReference type="Proteomes" id="UP001249851">
    <property type="component" value="Unassembled WGS sequence"/>
</dbReference>
<name>A0AAD9UU92_ACRCE</name>